<organism evidence="1 2">
    <name type="scientific">Gallionella capsiferriformans (strain ES-2)</name>
    <name type="common">Gallionella ferruginea capsiferriformans (strain ES-2)</name>
    <dbReference type="NCBI Taxonomy" id="395494"/>
    <lineage>
        <taxon>Bacteria</taxon>
        <taxon>Pseudomonadati</taxon>
        <taxon>Pseudomonadota</taxon>
        <taxon>Betaproteobacteria</taxon>
        <taxon>Nitrosomonadales</taxon>
        <taxon>Gallionellaceae</taxon>
        <taxon>Gallionella</taxon>
    </lineage>
</organism>
<dbReference type="KEGG" id="gca:Galf_1682"/>
<dbReference type="Proteomes" id="UP000001235">
    <property type="component" value="Chromosome"/>
</dbReference>
<accession>D9SGP6</accession>
<reference evidence="1 2" key="1">
    <citation type="submission" date="2010-08" db="EMBL/GenBank/DDBJ databases">
        <title>Complete sequence of Gallionella capsiferriformans ES-2.</title>
        <authorList>
            <consortium name="US DOE Joint Genome Institute"/>
            <person name="Lucas S."/>
            <person name="Copeland A."/>
            <person name="Lapidus A."/>
            <person name="Cheng J.-F."/>
            <person name="Bruce D."/>
            <person name="Goodwin L."/>
            <person name="Pitluck S."/>
            <person name="Chertkov O."/>
            <person name="Davenport K.W."/>
            <person name="Detter J.C."/>
            <person name="Han C."/>
            <person name="Tapia R."/>
            <person name="Land M."/>
            <person name="Hauser L."/>
            <person name="Chang Y.-J."/>
            <person name="Jeffries C."/>
            <person name="Kyrpides N."/>
            <person name="Ivanova N."/>
            <person name="Mikhailova N."/>
            <person name="Shelobolina E.S."/>
            <person name="Picardal F."/>
            <person name="Roden E."/>
            <person name="Emerson D."/>
            <person name="Woyke T."/>
        </authorList>
    </citation>
    <scope>NUCLEOTIDE SEQUENCE [LARGE SCALE GENOMIC DNA]</scope>
    <source>
        <strain evidence="1 2">ES-2</strain>
    </source>
</reference>
<dbReference type="AlphaFoldDB" id="D9SGP6"/>
<dbReference type="RefSeq" id="WP_013293632.1">
    <property type="nucleotide sequence ID" value="NC_014394.1"/>
</dbReference>
<keyword evidence="2" id="KW-1185">Reference proteome</keyword>
<evidence type="ECO:0000313" key="2">
    <source>
        <dbReference type="Proteomes" id="UP000001235"/>
    </source>
</evidence>
<dbReference type="HOGENOM" id="CLU_376318_0_0_4"/>
<dbReference type="EMBL" id="CP002159">
    <property type="protein sequence ID" value="ADL55694.1"/>
    <property type="molecule type" value="Genomic_DNA"/>
</dbReference>
<proteinExistence type="predicted"/>
<evidence type="ECO:0000313" key="1">
    <source>
        <dbReference type="EMBL" id="ADL55694.1"/>
    </source>
</evidence>
<protein>
    <submittedName>
        <fullName evidence="1">Uncharacterized protein</fullName>
    </submittedName>
</protein>
<gene>
    <name evidence="1" type="ordered locus">Galf_1682</name>
</gene>
<dbReference type="OrthoDB" id="5571240at2"/>
<name>D9SGP6_GALCS</name>
<dbReference type="STRING" id="395494.Galf_1682"/>
<sequence>MMNYLSSDNFPDTTKEVRLILDSNLATLLTEDYHGDFYTLMAEYQRILSDNTQHARWPEINDKLRTLFLCGRAVPLDGPMIGITLSLRDSDFLSAQARTTGLSRSAIASLEILATTWNATLSGSGIWMGKTFEPVLRDAYAEKCGDAPEVMASYDEKVSRIGRNFFRDMPGLLLPVITAAWHLKDRPESTGSGGFDSILLQRHLDLEKRIPYNKTGGYFLADLGRSVLPDMAGKTVFSLNYRWPNLHPIFPMSGLIDEIVQISDGMYLGQLIYATRHINLGSLPFLNEAIDEAYTASGTDYGYQNNGYFLMLDPANSNRIYAAFPQLAPRPDESPPATTRPVDTRWQSDTTLQQKFTRLIGHPTGMAGIEHPDESVLQMLQRISAHISEQSNPHDRLLAFEPLHRLFAAGIAPCVRDGLFQGSGARGYNVRLTSSAQDDWYGEKSLIEGFDYYHGATLNLHCGFADTSDQADSRLSFEPPSGPNILNKLWHSIGKFIFPWAGKSFEKISPRKLSMLLDESPNLTARYPARVSQLKCHPASSPHYLSLKADAQHLNSGRYTEHLTHSWDQGMSPADKDFWRQEALERYVMGYNLQDKRILMMDSLMALNDMNYRVPDTALQQASVKSGSPFERQGYAFLGVADQPSILPANREKRVFQFNYRYPLIGGPAPIGYCLDELVEIADGLFLGQLIYATALQRPFNSGVNPAEYDYQLFGYFLLLDDEWERHRQAIGLDTLN</sequence>